<dbReference type="Pfam" id="PF04542">
    <property type="entry name" value="Sigma70_r2"/>
    <property type="match status" value="1"/>
</dbReference>
<proteinExistence type="inferred from homology"/>
<evidence type="ECO:0000256" key="3">
    <source>
        <dbReference type="ARBA" id="ARBA00023082"/>
    </source>
</evidence>
<dbReference type="InterPro" id="IPR014325">
    <property type="entry name" value="RNA_pol_sigma-E_actinobac"/>
</dbReference>
<dbReference type="GO" id="GO:0016987">
    <property type="term" value="F:sigma factor activity"/>
    <property type="evidence" value="ECO:0007669"/>
    <property type="project" value="UniProtKB-KW"/>
</dbReference>
<dbReference type="PANTHER" id="PTHR43133">
    <property type="entry name" value="RNA POLYMERASE ECF-TYPE SIGMA FACTO"/>
    <property type="match status" value="1"/>
</dbReference>
<keyword evidence="4" id="KW-0238">DNA-binding</keyword>
<dbReference type="AlphaFoldDB" id="A0A4P6Q728"/>
<evidence type="ECO:0000256" key="5">
    <source>
        <dbReference type="ARBA" id="ARBA00023163"/>
    </source>
</evidence>
<evidence type="ECO:0000313" key="8">
    <source>
        <dbReference type="EMBL" id="QBI56545.1"/>
    </source>
</evidence>
<evidence type="ECO:0000256" key="4">
    <source>
        <dbReference type="ARBA" id="ARBA00023125"/>
    </source>
</evidence>
<evidence type="ECO:0000259" key="6">
    <source>
        <dbReference type="Pfam" id="PF04542"/>
    </source>
</evidence>
<dbReference type="NCBIfam" id="TIGR02983">
    <property type="entry name" value="SigE-fam_strep"/>
    <property type="match status" value="1"/>
</dbReference>
<dbReference type="PANTHER" id="PTHR43133:SF50">
    <property type="entry name" value="ECF RNA POLYMERASE SIGMA FACTOR SIGM"/>
    <property type="match status" value="1"/>
</dbReference>
<dbReference type="GO" id="GO:0003677">
    <property type="term" value="F:DNA binding"/>
    <property type="evidence" value="ECO:0007669"/>
    <property type="project" value="UniProtKB-KW"/>
</dbReference>
<dbReference type="CDD" id="cd06171">
    <property type="entry name" value="Sigma70_r4"/>
    <property type="match status" value="1"/>
</dbReference>
<dbReference type="Pfam" id="PF08281">
    <property type="entry name" value="Sigma70_r4_2"/>
    <property type="match status" value="1"/>
</dbReference>
<dbReference type="InterPro" id="IPR013249">
    <property type="entry name" value="RNA_pol_sigma70_r4_t2"/>
</dbReference>
<dbReference type="EMBL" id="CP036455">
    <property type="protein sequence ID" value="QBI56545.1"/>
    <property type="molecule type" value="Genomic_DNA"/>
</dbReference>
<evidence type="ECO:0000256" key="2">
    <source>
        <dbReference type="ARBA" id="ARBA00023015"/>
    </source>
</evidence>
<organism evidence="8 9">
    <name type="scientific">Streptomonospora litoralis</name>
    <dbReference type="NCBI Taxonomy" id="2498135"/>
    <lineage>
        <taxon>Bacteria</taxon>
        <taxon>Bacillati</taxon>
        <taxon>Actinomycetota</taxon>
        <taxon>Actinomycetes</taxon>
        <taxon>Streptosporangiales</taxon>
        <taxon>Nocardiopsidaceae</taxon>
        <taxon>Streptomonospora</taxon>
    </lineage>
</organism>
<name>A0A4P6Q728_9ACTN</name>
<dbReference type="GO" id="GO:0006352">
    <property type="term" value="P:DNA-templated transcription initiation"/>
    <property type="evidence" value="ECO:0007669"/>
    <property type="project" value="InterPro"/>
</dbReference>
<dbReference type="InterPro" id="IPR039425">
    <property type="entry name" value="RNA_pol_sigma-70-like"/>
</dbReference>
<keyword evidence="9" id="KW-1185">Reference proteome</keyword>
<dbReference type="SUPFAM" id="SSF88946">
    <property type="entry name" value="Sigma2 domain of RNA polymerase sigma factors"/>
    <property type="match status" value="1"/>
</dbReference>
<dbReference type="SUPFAM" id="SSF88659">
    <property type="entry name" value="Sigma3 and sigma4 domains of RNA polymerase sigma factors"/>
    <property type="match status" value="1"/>
</dbReference>
<sequence length="195" mass="22112">MCVGDARRAGRRGALQRIRVGDRVTGTARKTRYEEFSAYVSDRGPALLRMARSLANNRSDAEDLLQAALIKTFFAWDRISSPNARDGYVRRAMVNTQISEWRRQRVAVYPTDEIPDQRVDDPTWKTDLADTVHRAIGRLPDRQRTVVVLRYYEDMTEAQIAARLGVTLGTVKSTLSRAVTKLRQDADLTIDRATS</sequence>
<comment type="similarity">
    <text evidence="1">Belongs to the sigma-70 factor family. ECF subfamily.</text>
</comment>
<feature type="domain" description="RNA polymerase sigma factor 70 region 4 type 2" evidence="7">
    <location>
        <begin position="132"/>
        <end position="182"/>
    </location>
</feature>
<feature type="domain" description="RNA polymerase sigma-70 region 2" evidence="6">
    <location>
        <begin position="43"/>
        <end position="105"/>
    </location>
</feature>
<dbReference type="Gene3D" id="1.10.10.10">
    <property type="entry name" value="Winged helix-like DNA-binding domain superfamily/Winged helix DNA-binding domain"/>
    <property type="match status" value="1"/>
</dbReference>
<evidence type="ECO:0000259" key="7">
    <source>
        <dbReference type="Pfam" id="PF08281"/>
    </source>
</evidence>
<keyword evidence="3" id="KW-0731">Sigma factor</keyword>
<keyword evidence="2" id="KW-0805">Transcription regulation</keyword>
<dbReference type="NCBIfam" id="TIGR02937">
    <property type="entry name" value="sigma70-ECF"/>
    <property type="match status" value="1"/>
</dbReference>
<dbReference type="Proteomes" id="UP000292235">
    <property type="component" value="Chromosome"/>
</dbReference>
<protein>
    <submittedName>
        <fullName evidence="8">RNA polymerase sigma-E factor</fullName>
    </submittedName>
</protein>
<accession>A0A4P6Q728</accession>
<reference evidence="8 9" key="1">
    <citation type="submission" date="2019-02" db="EMBL/GenBank/DDBJ databases">
        <authorList>
            <person name="Khodamoradi S."/>
            <person name="Hahnke R.L."/>
            <person name="Kaempfer P."/>
            <person name="Schumann P."/>
            <person name="Rohde M."/>
            <person name="Steinert M."/>
            <person name="Luzhetskyy A."/>
            <person name="Wink J."/>
            <person name="Ruckert C."/>
        </authorList>
    </citation>
    <scope>NUCLEOTIDE SEQUENCE [LARGE SCALE GENOMIC DNA]</scope>
    <source>
        <strain evidence="8 9">M2</strain>
    </source>
</reference>
<dbReference type="InterPro" id="IPR013325">
    <property type="entry name" value="RNA_pol_sigma_r2"/>
</dbReference>
<evidence type="ECO:0000313" key="9">
    <source>
        <dbReference type="Proteomes" id="UP000292235"/>
    </source>
</evidence>
<dbReference type="Gene3D" id="1.10.1740.10">
    <property type="match status" value="1"/>
</dbReference>
<dbReference type="InterPro" id="IPR014284">
    <property type="entry name" value="RNA_pol_sigma-70_dom"/>
</dbReference>
<evidence type="ECO:0000256" key="1">
    <source>
        <dbReference type="ARBA" id="ARBA00010641"/>
    </source>
</evidence>
<keyword evidence="5" id="KW-0804">Transcription</keyword>
<dbReference type="InterPro" id="IPR007627">
    <property type="entry name" value="RNA_pol_sigma70_r2"/>
</dbReference>
<dbReference type="KEGG" id="strr:EKD16_23995"/>
<gene>
    <name evidence="8" type="primary">sigE5</name>
    <name evidence="8" type="ORF">EKD16_23995</name>
</gene>
<dbReference type="InterPro" id="IPR036388">
    <property type="entry name" value="WH-like_DNA-bd_sf"/>
</dbReference>
<dbReference type="InterPro" id="IPR013324">
    <property type="entry name" value="RNA_pol_sigma_r3/r4-like"/>
</dbReference>